<name>A0A8J2J2W2_9HEXA</name>
<proteinExistence type="predicted"/>
<dbReference type="AlphaFoldDB" id="A0A8J2J2W2"/>
<evidence type="ECO:0000256" key="2">
    <source>
        <dbReference type="SAM" id="Phobius"/>
    </source>
</evidence>
<dbReference type="InterPro" id="IPR050895">
    <property type="entry name" value="XK-related_scramblase"/>
</dbReference>
<feature type="transmembrane region" description="Helical" evidence="2">
    <location>
        <begin position="95"/>
        <end position="117"/>
    </location>
</feature>
<evidence type="ECO:0008006" key="5">
    <source>
        <dbReference type="Google" id="ProtNLM"/>
    </source>
</evidence>
<dbReference type="EMBL" id="CAJVCH010004372">
    <property type="protein sequence ID" value="CAG7652935.1"/>
    <property type="molecule type" value="Genomic_DNA"/>
</dbReference>
<keyword evidence="2" id="KW-0472">Membrane</keyword>
<keyword evidence="4" id="KW-1185">Reference proteome</keyword>
<feature type="region of interest" description="Disordered" evidence="1">
    <location>
        <begin position="841"/>
        <end position="863"/>
    </location>
</feature>
<evidence type="ECO:0000313" key="3">
    <source>
        <dbReference type="EMBL" id="CAG7652935.1"/>
    </source>
</evidence>
<feature type="region of interest" description="Disordered" evidence="1">
    <location>
        <begin position="636"/>
        <end position="672"/>
    </location>
</feature>
<evidence type="ECO:0000313" key="4">
    <source>
        <dbReference type="Proteomes" id="UP000708208"/>
    </source>
</evidence>
<feature type="compositionally biased region" description="Polar residues" evidence="1">
    <location>
        <begin position="1005"/>
        <end position="1021"/>
    </location>
</feature>
<dbReference type="GO" id="GO:0016020">
    <property type="term" value="C:membrane"/>
    <property type="evidence" value="ECO:0007669"/>
    <property type="project" value="TreeGrafter"/>
</dbReference>
<feature type="compositionally biased region" description="Low complexity" evidence="1">
    <location>
        <begin position="567"/>
        <end position="584"/>
    </location>
</feature>
<accession>A0A8J2J2W2</accession>
<gene>
    <name evidence="3" type="ORF">AFUS01_LOCUS813</name>
</gene>
<feature type="transmembrane region" description="Helical" evidence="2">
    <location>
        <begin position="351"/>
        <end position="373"/>
    </location>
</feature>
<feature type="transmembrane region" description="Helical" evidence="2">
    <location>
        <begin position="129"/>
        <end position="146"/>
    </location>
</feature>
<feature type="compositionally biased region" description="Basic residues" evidence="1">
    <location>
        <begin position="642"/>
        <end position="662"/>
    </location>
</feature>
<feature type="region of interest" description="Disordered" evidence="1">
    <location>
        <begin position="1003"/>
        <end position="1033"/>
    </location>
</feature>
<feature type="transmembrane region" description="Helical" evidence="2">
    <location>
        <begin position="196"/>
        <end position="215"/>
    </location>
</feature>
<dbReference type="OrthoDB" id="6356248at2759"/>
<keyword evidence="2" id="KW-1133">Transmembrane helix</keyword>
<feature type="transmembrane region" description="Helical" evidence="2">
    <location>
        <begin position="380"/>
        <end position="402"/>
    </location>
</feature>
<evidence type="ECO:0000256" key="1">
    <source>
        <dbReference type="SAM" id="MobiDB-lite"/>
    </source>
</evidence>
<sequence>MSLEDTERVSRILPASAVTTITRDVETGPASSGTEQGESSTSTLFQNRIQFHHLAAATGLIVTYFIEIIVQIFLIVHCCRPFILFTSAWWDWSSFLAISFLVSSLAVTIVSIVWVCRGLDFAGRLCGRLLCYVMHSLLLGLLWRYLKLAFVYDRADVQEFVALRIFQAYFQSLPLTSIHLAWLINSRENWSSVTLGIILVEFLSILTALVLSSYIKSDDQRIKSKGEVMQIIVKNLNCSSDRQNSLWPQLLETKLTILSRSLLLCSRLLVVGIIIVHLKYWTCMFILLHFMVSFTWISYSVNNHSSSSRTALLEEMEEVSLTKGKDFVTLVTECSYILFWDVTSMPSAINLWTWVLPVLLVLLENGTVVLFHWHKQEDRVVTIISGTCLLLGWLVFSSLNFINTYSSVSKCCSPHPTHKETKTGVTKDMSPQTQTLPVIDPMIKTCAHSNPSHTLERAFDEKSFKMIQSDSLKWNSKKIPATWDLNLFSTTPTALPNNYNINEKLVTKARADLSSIEVGRNRRKFKTESPEALVYRASPPEGPRSNSINPSQSPLLAPTTWVPDTCCNDSNGSSNSRNTNTIRDTGTHHPDLDNDTDVDNSNFVFYFPTDTSGQQSVTSARFQKCTDRSCRTTPLQSQAHDHYHHHHHHHGEVCRKPKKKSRSSSISSFRNIRQYRTSTPIEIKRASRIAVNPQSVGNNSMRESVGSQAVGTQLLGSQCCCHADKSGQGDYEGKEASSQYEKLIEDSYGILICEGESSPGMCAPVYKNEMNLQPATVHSLYHASKKLKVLCAKCLQNHDPLLTNCLETDVRTMSKHERSQVLLALGPSSTDYVKGRTVLKSSLPRTPPVPTVSNSIADDEPLPSDTTDYPSETEMTCTLEGDDQLSVSSNLSTATYTTWPHQSQPNLSMWTTSTMMPQSRFPKEFTSLEYVRTWLLTSQARLRQHRQETKSRHAKKVYRSNTMAAQSRKVRFVGAVTKDAYVRSVSRNHKCLGRRYGPVGCGPSLQLQETTSRSPSTSLSFQPPPRQKQHPVLPHSVIPHHKGIRAHTNCHNSSGIPIEHSDSFYKDVEIIL</sequence>
<reference evidence="3" key="1">
    <citation type="submission" date="2021-06" db="EMBL/GenBank/DDBJ databases">
        <authorList>
            <person name="Hodson N. C."/>
            <person name="Mongue J. A."/>
            <person name="Jaron S. K."/>
        </authorList>
    </citation>
    <scope>NUCLEOTIDE SEQUENCE</scope>
</reference>
<comment type="caution">
    <text evidence="3">The sequence shown here is derived from an EMBL/GenBank/DDBJ whole genome shotgun (WGS) entry which is preliminary data.</text>
</comment>
<dbReference type="PANTHER" id="PTHR16024">
    <property type="entry name" value="XK-RELATED PROTEIN"/>
    <property type="match status" value="1"/>
</dbReference>
<dbReference type="PANTHER" id="PTHR16024:SF28">
    <property type="entry name" value="XK-RELATED PROTEIN"/>
    <property type="match status" value="1"/>
</dbReference>
<feature type="region of interest" description="Disordered" evidence="1">
    <location>
        <begin position="567"/>
        <end position="595"/>
    </location>
</feature>
<feature type="transmembrane region" description="Helical" evidence="2">
    <location>
        <begin position="54"/>
        <end position="75"/>
    </location>
</feature>
<feature type="compositionally biased region" description="Low complexity" evidence="1">
    <location>
        <begin position="663"/>
        <end position="672"/>
    </location>
</feature>
<organism evidence="3 4">
    <name type="scientific">Allacma fusca</name>
    <dbReference type="NCBI Taxonomy" id="39272"/>
    <lineage>
        <taxon>Eukaryota</taxon>
        <taxon>Metazoa</taxon>
        <taxon>Ecdysozoa</taxon>
        <taxon>Arthropoda</taxon>
        <taxon>Hexapoda</taxon>
        <taxon>Collembola</taxon>
        <taxon>Symphypleona</taxon>
        <taxon>Sminthuridae</taxon>
        <taxon>Allacma</taxon>
    </lineage>
</organism>
<keyword evidence="2" id="KW-0812">Transmembrane</keyword>
<protein>
    <recommendedName>
        <fullName evidence="5">XK-related protein</fullName>
    </recommendedName>
</protein>
<dbReference type="Proteomes" id="UP000708208">
    <property type="component" value="Unassembled WGS sequence"/>
</dbReference>